<gene>
    <name evidence="1" type="ORF">ACFPM3_30240</name>
</gene>
<organism evidence="1 2">
    <name type="scientific">Streptomyces coeruleoprunus</name>
    <dbReference type="NCBI Taxonomy" id="285563"/>
    <lineage>
        <taxon>Bacteria</taxon>
        <taxon>Bacillati</taxon>
        <taxon>Actinomycetota</taxon>
        <taxon>Actinomycetes</taxon>
        <taxon>Kitasatosporales</taxon>
        <taxon>Streptomycetaceae</taxon>
        <taxon>Streptomyces</taxon>
    </lineage>
</organism>
<name>A0ABV9XPA3_9ACTN</name>
<proteinExistence type="predicted"/>
<keyword evidence="2" id="KW-1185">Reference proteome</keyword>
<dbReference type="EMBL" id="JBHSJD010000024">
    <property type="protein sequence ID" value="MFC5026423.1"/>
    <property type="molecule type" value="Genomic_DNA"/>
</dbReference>
<dbReference type="Proteomes" id="UP001595829">
    <property type="component" value="Unassembled WGS sequence"/>
</dbReference>
<evidence type="ECO:0000313" key="2">
    <source>
        <dbReference type="Proteomes" id="UP001595829"/>
    </source>
</evidence>
<accession>A0ABV9XPA3</accession>
<comment type="caution">
    <text evidence="1">The sequence shown here is derived from an EMBL/GenBank/DDBJ whole genome shotgun (WGS) entry which is preliminary data.</text>
</comment>
<evidence type="ECO:0000313" key="1">
    <source>
        <dbReference type="EMBL" id="MFC5026423.1"/>
    </source>
</evidence>
<reference evidence="2" key="1">
    <citation type="journal article" date="2019" name="Int. J. Syst. Evol. Microbiol.">
        <title>The Global Catalogue of Microorganisms (GCM) 10K type strain sequencing project: providing services to taxonomists for standard genome sequencing and annotation.</title>
        <authorList>
            <consortium name="The Broad Institute Genomics Platform"/>
            <consortium name="The Broad Institute Genome Sequencing Center for Infectious Disease"/>
            <person name="Wu L."/>
            <person name="Ma J."/>
        </authorList>
    </citation>
    <scope>NUCLEOTIDE SEQUENCE [LARGE SCALE GENOMIC DNA]</scope>
    <source>
        <strain evidence="2">CGMCC 4.1648</strain>
    </source>
</reference>
<protein>
    <submittedName>
        <fullName evidence="1">Uncharacterized protein</fullName>
    </submittedName>
</protein>
<sequence length="238" mass="25000">MPALPEDLLDLIRELQRQVRRLSTAAVTRPALNTISGGDVTITDGGRLMVVKDESGDALLHIGEIGPHTDGSPQQGVLVRREDGSLAFGVYGGASQALTLWDRFGRIVVADDTVSGGLARPYVPVPLYPAPAPVTSSTWTRVLQGGTYLQHPRLAVGLWVQADAGTTVEARVRYLAADGSTVQLGDVVTATGTAFTQNVVAAHGQPTFSWSNLFVEGRRTAGTGAAAVGVLFAEGRQS</sequence>
<dbReference type="RefSeq" id="WP_345689994.1">
    <property type="nucleotide sequence ID" value="NZ_BAABIT010000001.1"/>
</dbReference>